<evidence type="ECO:0000313" key="1">
    <source>
        <dbReference type="EMBL" id="MEA9355531.1"/>
    </source>
</evidence>
<accession>A0ABU5VRA2</accession>
<dbReference type="InterPro" id="IPR003772">
    <property type="entry name" value="YceD"/>
</dbReference>
<gene>
    <name evidence="1" type="ORF">SHI21_04945</name>
</gene>
<name>A0ABU5VRA2_9BACT</name>
<comment type="caution">
    <text evidence="1">The sequence shown here is derived from an EMBL/GenBank/DDBJ whole genome shotgun (WGS) entry which is preliminary data.</text>
</comment>
<dbReference type="Proteomes" id="UP001302274">
    <property type="component" value="Unassembled WGS sequence"/>
</dbReference>
<protein>
    <submittedName>
        <fullName evidence="1">YceD family protein</fullName>
    </submittedName>
</protein>
<reference evidence="1 2" key="1">
    <citation type="submission" date="2023-11" db="EMBL/GenBank/DDBJ databases">
        <title>A Novel Polar Bacteriovorax (B. antarcticus) Isolated from the Biocrust in Antarctica.</title>
        <authorList>
            <person name="Mun W."/>
            <person name="Choi S.Y."/>
            <person name="Mitchell R.J."/>
        </authorList>
    </citation>
    <scope>NUCLEOTIDE SEQUENCE [LARGE SCALE GENOMIC DNA]</scope>
    <source>
        <strain evidence="1 2">PP10</strain>
    </source>
</reference>
<organism evidence="1 2">
    <name type="scientific">Bacteriovorax antarcticus</name>
    <dbReference type="NCBI Taxonomy" id="3088717"/>
    <lineage>
        <taxon>Bacteria</taxon>
        <taxon>Pseudomonadati</taxon>
        <taxon>Bdellovibrionota</taxon>
        <taxon>Bacteriovoracia</taxon>
        <taxon>Bacteriovoracales</taxon>
        <taxon>Bacteriovoracaceae</taxon>
        <taxon>Bacteriovorax</taxon>
    </lineage>
</organism>
<keyword evidence="2" id="KW-1185">Reference proteome</keyword>
<proteinExistence type="predicted"/>
<evidence type="ECO:0000313" key="2">
    <source>
        <dbReference type="Proteomes" id="UP001302274"/>
    </source>
</evidence>
<sequence>MNIITKINGQIDPSVAVTNYSHDITEDYELSNEKTPWIQQILTELHEQLDPDDVYPAGSMKLSLEITRKKNPFIGDHLVVRAKIDARYHLPCGLTLVPLAQHMLLNVNAAFLHDSHEKMEEYVEATTVYADNEEMELYFYRKGLADINEFIHEQIFLEVPAFPRSETVEEAQE</sequence>
<dbReference type="RefSeq" id="WP_323575091.1">
    <property type="nucleotide sequence ID" value="NZ_JAYGJQ010000001.1"/>
</dbReference>
<dbReference type="Pfam" id="PF02620">
    <property type="entry name" value="YceD"/>
    <property type="match status" value="1"/>
</dbReference>
<dbReference type="EMBL" id="JAYGJQ010000001">
    <property type="protein sequence ID" value="MEA9355531.1"/>
    <property type="molecule type" value="Genomic_DNA"/>
</dbReference>